<sequence>MLDLKKGRVAPLTFIDLFAGAGGLSEGFVQAGFEPIAHVEADLAASFTLRTREAYYRLKSAGLSSQYDEYLSGRLSRTELYKISQVPTRVINATIGQETLDQIFRQVDYLIGDCKPDLIVGGPPCQAYSLVGRARSELKMVGDKRNYLFLYYAEFLKRYKPKYFVFENVVGLLSAKEKEGRRYLDMMLSLFKDAGYSVEWKVLSAEKFGVPQKRKRIILVGKFGAESGFFPEIAEVDANFFVRDAIGDLPPIRAGEGTPYVTTVSAQPSPWLRQSGILASNNKVTWHAARPHNERDLSIFKEVVNRWVKLKERLSYDELPEKLKNHKNRTSFTDRFKVVAPDVSFSHTIVAHIAKDGNYYIHPDLTQNRSLTPREVARLQTFPDDYFFESASGQPSRTAAFKQIGNAVPVVLARRIAESIRRNWK</sequence>
<dbReference type="Gene3D" id="3.40.50.150">
    <property type="entry name" value="Vaccinia Virus protein VP39"/>
    <property type="match status" value="1"/>
</dbReference>
<dbReference type="PROSITE" id="PS51679">
    <property type="entry name" value="SAM_MT_C5"/>
    <property type="match status" value="1"/>
</dbReference>
<dbReference type="Gene3D" id="3.90.120.10">
    <property type="entry name" value="DNA Methylase, subunit A, domain 2"/>
    <property type="match status" value="1"/>
</dbReference>
<evidence type="ECO:0000313" key="9">
    <source>
        <dbReference type="EMBL" id="TBN17030.1"/>
    </source>
</evidence>
<dbReference type="InterPro" id="IPR031303">
    <property type="entry name" value="C5_meth_CS"/>
</dbReference>
<dbReference type="PANTHER" id="PTHR10629">
    <property type="entry name" value="CYTOSINE-SPECIFIC METHYLTRANSFERASE"/>
    <property type="match status" value="1"/>
</dbReference>
<keyword evidence="3 6" id="KW-0949">S-adenosyl-L-methionine</keyword>
<comment type="similarity">
    <text evidence="6 7">Belongs to the class I-like SAM-binding methyltransferase superfamily. C5-methyltransferase family.</text>
</comment>
<comment type="caution">
    <text evidence="9">The sequence shown here is derived from an EMBL/GenBank/DDBJ whole genome shotgun (WGS) entry which is preliminary data.</text>
</comment>
<feature type="active site" evidence="6">
    <location>
        <position position="125"/>
    </location>
</feature>
<dbReference type="PRINTS" id="PR00105">
    <property type="entry name" value="C5METTRFRASE"/>
</dbReference>
<dbReference type="GeneID" id="301040394"/>
<dbReference type="InterPro" id="IPR050390">
    <property type="entry name" value="C5-Methyltransferase"/>
</dbReference>
<evidence type="ECO:0000313" key="10">
    <source>
        <dbReference type="Proteomes" id="UP000294239"/>
    </source>
</evidence>
<keyword evidence="2 6" id="KW-0808">Transferase</keyword>
<dbReference type="InterPro" id="IPR018117">
    <property type="entry name" value="C5_DNA_meth_AS"/>
</dbReference>
<gene>
    <name evidence="9" type="ORF">EYC79_04285</name>
</gene>
<keyword evidence="10" id="KW-1185">Reference proteome</keyword>
<keyword evidence="4" id="KW-0680">Restriction system</keyword>
<dbReference type="PROSITE" id="PS00095">
    <property type="entry name" value="C5_MTASE_2"/>
    <property type="match status" value="1"/>
</dbReference>
<dbReference type="PROSITE" id="PS00094">
    <property type="entry name" value="C5_MTASE_1"/>
    <property type="match status" value="1"/>
</dbReference>
<evidence type="ECO:0000256" key="6">
    <source>
        <dbReference type="PROSITE-ProRule" id="PRU01016"/>
    </source>
</evidence>
<dbReference type="Pfam" id="PF00145">
    <property type="entry name" value="DNA_methylase"/>
    <property type="match status" value="2"/>
</dbReference>
<evidence type="ECO:0000256" key="2">
    <source>
        <dbReference type="ARBA" id="ARBA00022679"/>
    </source>
</evidence>
<evidence type="ECO:0000256" key="3">
    <source>
        <dbReference type="ARBA" id="ARBA00022691"/>
    </source>
</evidence>
<evidence type="ECO:0000256" key="5">
    <source>
        <dbReference type="ARBA" id="ARBA00047422"/>
    </source>
</evidence>
<organism evidence="9 10">
    <name type="scientific">Agrobacterium cavarae</name>
    <dbReference type="NCBI Taxonomy" id="2528239"/>
    <lineage>
        <taxon>Bacteria</taxon>
        <taxon>Pseudomonadati</taxon>
        <taxon>Pseudomonadota</taxon>
        <taxon>Alphaproteobacteria</taxon>
        <taxon>Hyphomicrobiales</taxon>
        <taxon>Rhizobiaceae</taxon>
        <taxon>Rhizobium/Agrobacterium group</taxon>
        <taxon>Agrobacterium</taxon>
    </lineage>
</organism>
<evidence type="ECO:0000256" key="4">
    <source>
        <dbReference type="ARBA" id="ARBA00022747"/>
    </source>
</evidence>
<protein>
    <recommendedName>
        <fullName evidence="8">Cytosine-specific methyltransferase</fullName>
        <ecNumber evidence="8">2.1.1.37</ecNumber>
    </recommendedName>
</protein>
<dbReference type="EMBL" id="SISF01000023">
    <property type="protein sequence ID" value="TBN17030.1"/>
    <property type="molecule type" value="Genomic_DNA"/>
</dbReference>
<evidence type="ECO:0000256" key="8">
    <source>
        <dbReference type="RuleBase" id="RU000417"/>
    </source>
</evidence>
<accession>A0ABY1YDL6</accession>
<reference evidence="9 10" key="1">
    <citation type="submission" date="2019-02" db="EMBL/GenBank/DDBJ databases">
        <title>Current taxonomic status of genus Agrobacterium and description of Agrobacterium cavarae sp. nov. isolated from maize roots.</title>
        <authorList>
            <person name="Flores-Felix J.D."/>
            <person name="Menendez E."/>
            <person name="Ramirez-Bahena M.H."/>
            <person name="Garcia-Fraile P."/>
            <person name="Velazquez E."/>
        </authorList>
    </citation>
    <scope>NUCLEOTIDE SEQUENCE [LARGE SCALE GENOMIC DNA]</scope>
    <source>
        <strain evidence="9 10">RZME10</strain>
    </source>
</reference>
<dbReference type="NCBIfam" id="TIGR00675">
    <property type="entry name" value="dcm"/>
    <property type="match status" value="1"/>
</dbReference>
<evidence type="ECO:0000256" key="1">
    <source>
        <dbReference type="ARBA" id="ARBA00022603"/>
    </source>
</evidence>
<name>A0ABY1YDL6_9HYPH</name>
<dbReference type="PANTHER" id="PTHR10629:SF52">
    <property type="entry name" value="DNA (CYTOSINE-5)-METHYLTRANSFERASE 1"/>
    <property type="match status" value="1"/>
</dbReference>
<evidence type="ECO:0000256" key="7">
    <source>
        <dbReference type="RuleBase" id="RU000416"/>
    </source>
</evidence>
<dbReference type="InterPro" id="IPR029063">
    <property type="entry name" value="SAM-dependent_MTases_sf"/>
</dbReference>
<dbReference type="InterPro" id="IPR001525">
    <property type="entry name" value="C5_MeTfrase"/>
</dbReference>
<dbReference type="SUPFAM" id="SSF53335">
    <property type="entry name" value="S-adenosyl-L-methionine-dependent methyltransferases"/>
    <property type="match status" value="1"/>
</dbReference>
<dbReference type="Proteomes" id="UP000294239">
    <property type="component" value="Unassembled WGS sequence"/>
</dbReference>
<dbReference type="GO" id="GO:0032259">
    <property type="term" value="P:methylation"/>
    <property type="evidence" value="ECO:0007669"/>
    <property type="project" value="UniProtKB-KW"/>
</dbReference>
<proteinExistence type="inferred from homology"/>
<keyword evidence="1 6" id="KW-0489">Methyltransferase</keyword>
<comment type="catalytic activity">
    <reaction evidence="5 8">
        <text>a 2'-deoxycytidine in DNA + S-adenosyl-L-methionine = a 5-methyl-2'-deoxycytidine in DNA + S-adenosyl-L-homocysteine + H(+)</text>
        <dbReference type="Rhea" id="RHEA:13681"/>
        <dbReference type="Rhea" id="RHEA-COMP:11369"/>
        <dbReference type="Rhea" id="RHEA-COMP:11370"/>
        <dbReference type="ChEBI" id="CHEBI:15378"/>
        <dbReference type="ChEBI" id="CHEBI:57856"/>
        <dbReference type="ChEBI" id="CHEBI:59789"/>
        <dbReference type="ChEBI" id="CHEBI:85452"/>
        <dbReference type="ChEBI" id="CHEBI:85454"/>
        <dbReference type="EC" id="2.1.1.37"/>
    </reaction>
</comment>
<dbReference type="GO" id="GO:0008168">
    <property type="term" value="F:methyltransferase activity"/>
    <property type="evidence" value="ECO:0007669"/>
    <property type="project" value="UniProtKB-KW"/>
</dbReference>
<dbReference type="EC" id="2.1.1.37" evidence="8"/>
<dbReference type="RefSeq" id="WP_130977240.1">
    <property type="nucleotide sequence ID" value="NZ_SISF01000023.1"/>
</dbReference>